<dbReference type="InterPro" id="IPR035983">
    <property type="entry name" value="Hect_E3_ubiquitin_ligase"/>
</dbReference>
<protein>
    <recommendedName>
        <fullName evidence="3">HECT-type E3 ubiquitin transferase</fullName>
        <ecNumber evidence="3">2.3.2.26</ecNumber>
    </recommendedName>
</protein>
<dbReference type="GO" id="GO:0019871">
    <property type="term" value="F:sodium channel inhibitor activity"/>
    <property type="evidence" value="ECO:0007669"/>
    <property type="project" value="TreeGrafter"/>
</dbReference>
<evidence type="ECO:0000259" key="8">
    <source>
        <dbReference type="PROSITE" id="PS50237"/>
    </source>
</evidence>
<dbReference type="GO" id="GO:0005737">
    <property type="term" value="C:cytoplasm"/>
    <property type="evidence" value="ECO:0007669"/>
    <property type="project" value="TreeGrafter"/>
</dbReference>
<dbReference type="GO" id="GO:0006511">
    <property type="term" value="P:ubiquitin-dependent protein catabolic process"/>
    <property type="evidence" value="ECO:0007669"/>
    <property type="project" value="TreeGrafter"/>
</dbReference>
<dbReference type="Pfam" id="PF00632">
    <property type="entry name" value="HECT"/>
    <property type="match status" value="1"/>
</dbReference>
<evidence type="ECO:0000256" key="3">
    <source>
        <dbReference type="ARBA" id="ARBA00012485"/>
    </source>
</evidence>
<accession>A0A1Y1KXN0</accession>
<evidence type="ECO:0000256" key="2">
    <source>
        <dbReference type="ARBA" id="ARBA00004906"/>
    </source>
</evidence>
<sequence length="275" mass="32141">MCNEEHLNYFKFIGRIAGMAVYHGKLLDAFFIRPFYKMMLGKPIDLKDMEAVDSEYYKSLLWIKENDPQGLDLTFAVDEDSFGHTMQYELKPDGVNIPVDNHNKDEYINCVIKWRFVERVQDQMNGFLEGFSDLVPLNVIKIFDENELELLMCGIQNVDVKDWKQNTLYKGDYHGNHIVIQWFWRVVLSFSNEMRSRLLQFVTGTSRVPMNGFKELYGSNGPQLFTIEKWGSPDNYPRAHTCFNRLDLPPYDSYQRLREKLIQAIEGSQGFAGVD</sequence>
<dbReference type="InterPro" id="IPR050409">
    <property type="entry name" value="E3_ubiq-protein_ligase"/>
</dbReference>
<dbReference type="AlphaFoldDB" id="A0A1Y1KXN0"/>
<dbReference type="GO" id="GO:0048814">
    <property type="term" value="P:regulation of dendrite morphogenesis"/>
    <property type="evidence" value="ECO:0007669"/>
    <property type="project" value="TreeGrafter"/>
</dbReference>
<evidence type="ECO:0000313" key="9">
    <source>
        <dbReference type="EMBL" id="JAV63627.1"/>
    </source>
</evidence>
<dbReference type="GO" id="GO:0045879">
    <property type="term" value="P:negative regulation of smoothened signaling pathway"/>
    <property type="evidence" value="ECO:0007669"/>
    <property type="project" value="UniProtKB-ARBA"/>
</dbReference>
<dbReference type="FunFam" id="3.30.2160.10:FF:000001">
    <property type="entry name" value="E3 ubiquitin-protein ligase NEDD4-like"/>
    <property type="match status" value="1"/>
</dbReference>
<comment type="pathway">
    <text evidence="2">Protein modification; protein ubiquitination.</text>
</comment>
<dbReference type="Gene3D" id="3.30.2160.10">
    <property type="entry name" value="Hect, E3 ligase catalytic domain"/>
    <property type="match status" value="1"/>
</dbReference>
<evidence type="ECO:0000256" key="1">
    <source>
        <dbReference type="ARBA" id="ARBA00000885"/>
    </source>
</evidence>
<proteinExistence type="predicted"/>
<dbReference type="SUPFAM" id="SSF56204">
    <property type="entry name" value="Hect, E3 ligase catalytic domain"/>
    <property type="match status" value="1"/>
</dbReference>
<evidence type="ECO:0000256" key="6">
    <source>
        <dbReference type="ARBA" id="ARBA00022786"/>
    </source>
</evidence>
<dbReference type="Gene3D" id="3.30.2410.10">
    <property type="entry name" value="Hect, E3 ligase catalytic domain"/>
    <property type="match status" value="1"/>
</dbReference>
<dbReference type="Gene3D" id="3.90.1750.10">
    <property type="entry name" value="Hect, E3 ligase catalytic domains"/>
    <property type="match status" value="1"/>
</dbReference>
<evidence type="ECO:0000256" key="4">
    <source>
        <dbReference type="ARBA" id="ARBA00022679"/>
    </source>
</evidence>
<dbReference type="EC" id="2.3.2.26" evidence="3"/>
<dbReference type="EMBL" id="GEZM01076812">
    <property type="protein sequence ID" value="JAV63627.1"/>
    <property type="molecule type" value="Transcribed_RNA"/>
</dbReference>
<organism evidence="9">
    <name type="scientific">Photinus pyralis</name>
    <name type="common">Common eastern firefly</name>
    <name type="synonym">Lampyris pyralis</name>
    <dbReference type="NCBI Taxonomy" id="7054"/>
    <lineage>
        <taxon>Eukaryota</taxon>
        <taxon>Metazoa</taxon>
        <taxon>Ecdysozoa</taxon>
        <taxon>Arthropoda</taxon>
        <taxon>Hexapoda</taxon>
        <taxon>Insecta</taxon>
        <taxon>Pterygota</taxon>
        <taxon>Neoptera</taxon>
        <taxon>Endopterygota</taxon>
        <taxon>Coleoptera</taxon>
        <taxon>Polyphaga</taxon>
        <taxon>Elateriformia</taxon>
        <taxon>Elateroidea</taxon>
        <taxon>Lampyridae</taxon>
        <taxon>Lampyrinae</taxon>
        <taxon>Photinus</taxon>
    </lineage>
</organism>
<keyword evidence="6 7" id="KW-0833">Ubl conjugation pathway</keyword>
<dbReference type="PROSITE" id="PS50237">
    <property type="entry name" value="HECT"/>
    <property type="match status" value="1"/>
</dbReference>
<dbReference type="FunFam" id="3.30.2410.10:FF:000001">
    <property type="entry name" value="E3 ubiquitin-protein ligase NEDD4-like"/>
    <property type="match status" value="1"/>
</dbReference>
<dbReference type="PANTHER" id="PTHR11254:SF440">
    <property type="entry name" value="E3 UBIQUITIN-PROTEIN LIGASE NEDD-4"/>
    <property type="match status" value="1"/>
</dbReference>
<dbReference type="PANTHER" id="PTHR11254">
    <property type="entry name" value="HECT DOMAIN UBIQUITIN-PROTEIN LIGASE"/>
    <property type="match status" value="1"/>
</dbReference>
<dbReference type="GO" id="GO:0048260">
    <property type="term" value="P:positive regulation of receptor-mediated endocytosis"/>
    <property type="evidence" value="ECO:0007669"/>
    <property type="project" value="UniProtKB-ARBA"/>
</dbReference>
<keyword evidence="4" id="KW-0808">Transferase</keyword>
<evidence type="ECO:0000256" key="7">
    <source>
        <dbReference type="PROSITE-ProRule" id="PRU00104"/>
    </source>
</evidence>
<keyword evidence="5" id="KW-0677">Repeat</keyword>
<name>A0A1Y1KXN0_PHOPY</name>
<dbReference type="GO" id="GO:0061630">
    <property type="term" value="F:ubiquitin protein ligase activity"/>
    <property type="evidence" value="ECO:0007669"/>
    <property type="project" value="UniProtKB-EC"/>
</dbReference>
<dbReference type="InterPro" id="IPR000569">
    <property type="entry name" value="HECT_dom"/>
</dbReference>
<comment type="catalytic activity">
    <reaction evidence="1">
        <text>S-ubiquitinyl-[E2 ubiquitin-conjugating enzyme]-L-cysteine + [acceptor protein]-L-lysine = [E2 ubiquitin-conjugating enzyme]-L-cysteine + N(6)-ubiquitinyl-[acceptor protein]-L-lysine.</text>
        <dbReference type="EC" id="2.3.2.26"/>
    </reaction>
</comment>
<reference evidence="9" key="1">
    <citation type="journal article" date="2016" name="Sci. Rep.">
        <title>Molecular characterization of firefly nuptial gifts: a multi-omics approach sheds light on postcopulatory sexual selection.</title>
        <authorList>
            <person name="Al-Wathiqui N."/>
            <person name="Fallon T.R."/>
            <person name="South A."/>
            <person name="Weng J.K."/>
            <person name="Lewis S.M."/>
        </authorList>
    </citation>
    <scope>NUCLEOTIDE SEQUENCE</scope>
</reference>
<dbReference type="GO" id="GO:0016567">
    <property type="term" value="P:protein ubiquitination"/>
    <property type="evidence" value="ECO:0007669"/>
    <property type="project" value="TreeGrafter"/>
</dbReference>
<feature type="domain" description="HECT" evidence="8">
    <location>
        <begin position="1"/>
        <end position="274"/>
    </location>
</feature>
<dbReference type="SMART" id="SM00119">
    <property type="entry name" value="HECTc"/>
    <property type="match status" value="1"/>
</dbReference>
<feature type="active site" description="Glycyl thioester intermediate" evidence="7">
    <location>
        <position position="242"/>
    </location>
</feature>
<dbReference type="CDD" id="cd00078">
    <property type="entry name" value="HECTc"/>
    <property type="match status" value="1"/>
</dbReference>
<evidence type="ECO:0000256" key="5">
    <source>
        <dbReference type="ARBA" id="ARBA00022737"/>
    </source>
</evidence>